<evidence type="ECO:0000256" key="1">
    <source>
        <dbReference type="SAM" id="SignalP"/>
    </source>
</evidence>
<protein>
    <submittedName>
        <fullName evidence="2">Uncharacterized protein</fullName>
    </submittedName>
</protein>
<accession>A0AAE3NPJ1</accession>
<proteinExistence type="predicted"/>
<name>A0AAE3NPJ1_9RHOB</name>
<feature type="chain" id="PRO_5042025303" evidence="1">
    <location>
        <begin position="28"/>
        <end position="240"/>
    </location>
</feature>
<gene>
    <name evidence="2" type="ORF">P1J78_10475</name>
</gene>
<evidence type="ECO:0000313" key="3">
    <source>
        <dbReference type="Proteomes" id="UP001220964"/>
    </source>
</evidence>
<reference evidence="2" key="1">
    <citation type="submission" date="2023-03" db="EMBL/GenBank/DDBJ databases">
        <title>Multiphase analysis and comparison of six strains from genera Psychromarinibacter, Lutimaribacter, and Maritimibacter, including a novel species: Psychromarinibacter sediminicola sp. nov.</title>
        <authorList>
            <person name="Wang Y.-H."/>
            <person name="Ye M.-Q."/>
            <person name="Du Z.-J."/>
        </authorList>
    </citation>
    <scope>NUCLEOTIDE SEQUENCE</scope>
    <source>
        <strain evidence="2">C21-152</strain>
    </source>
</reference>
<dbReference type="Proteomes" id="UP001220964">
    <property type="component" value="Unassembled WGS sequence"/>
</dbReference>
<sequence length="240" mass="25870">MRHGMNGAWTMRGGAVALLLSCTPVSAEPAYPDGCTPELTVQNIDCEVDIYLACGDRVRVQNYGPDGPDTVEEMTADWSLLFSMDTSGPSGLVVRDGPAEPLSRDALLAEGISRFSYPVDFYLQRPEPVATRLTGTFRMTGDETEIDGHVLQRVETRMTVDLPPPAGPLETIQTGYYSEALDVFMEGPGSLRLGDRVQQVTKGPKRIILPGADGFLSTVPLFGCVADEAFLAPGNEERAG</sequence>
<dbReference type="EMBL" id="JARGYC010000023">
    <property type="protein sequence ID" value="MDF0601153.1"/>
    <property type="molecule type" value="Genomic_DNA"/>
</dbReference>
<comment type="caution">
    <text evidence="2">The sequence shown here is derived from an EMBL/GenBank/DDBJ whole genome shotgun (WGS) entry which is preliminary data.</text>
</comment>
<organism evidence="2 3">
    <name type="scientific">Psychromarinibacter sediminicola</name>
    <dbReference type="NCBI Taxonomy" id="3033385"/>
    <lineage>
        <taxon>Bacteria</taxon>
        <taxon>Pseudomonadati</taxon>
        <taxon>Pseudomonadota</taxon>
        <taxon>Alphaproteobacteria</taxon>
        <taxon>Rhodobacterales</taxon>
        <taxon>Paracoccaceae</taxon>
        <taxon>Psychromarinibacter</taxon>
    </lineage>
</organism>
<evidence type="ECO:0000313" key="2">
    <source>
        <dbReference type="EMBL" id="MDF0601153.1"/>
    </source>
</evidence>
<feature type="signal peptide" evidence="1">
    <location>
        <begin position="1"/>
        <end position="27"/>
    </location>
</feature>
<dbReference type="RefSeq" id="WP_275567295.1">
    <property type="nucleotide sequence ID" value="NZ_JARGYC010000023.1"/>
</dbReference>
<keyword evidence="1" id="KW-0732">Signal</keyword>
<keyword evidence="3" id="KW-1185">Reference proteome</keyword>
<dbReference type="AlphaFoldDB" id="A0AAE3NPJ1"/>